<sequence length="379" mass="44385">MNEVDDSLHGTVGSRLSLFSKEFGSGSYARKGGGGRGALWITRECYGGFVNHPNGSRWYRCWVNMIFMWSIYSTFFTPLEFSFFKGLPDHMTNLECIQFVFFADLILQFLVAYRDPHTYKMVHNKKSIAPRYAKGSFALDALGCIPWDIIYKVRRRELVRCFIWVRLYRARNIKAFFERMERDIRVNYLFTRIVKLITVEIYYTHTTACILYYLATTVPRDVEGYTWIGSLQMGSYNYDHFREIGFWKRYVTSLYFVFGFGDIHAVNNREMIFVMVFISFDMVVGVYLIGNITTLIVKGSKTERFRGRMADLIKYMNQNRLGKDITSQIKSHLRLQYESSYIKSSILDDIPVAVRSMVCRFIILKAPVWVVASYVLEKS</sequence>
<protein>
    <submittedName>
        <fullName evidence="7">Potassium channel KOR2</fullName>
    </submittedName>
</protein>
<dbReference type="InterPro" id="IPR045319">
    <property type="entry name" value="KAT/AKT"/>
</dbReference>
<evidence type="ECO:0000256" key="4">
    <source>
        <dbReference type="ARBA" id="ARBA00022958"/>
    </source>
</evidence>
<evidence type="ECO:0000313" key="7">
    <source>
        <dbReference type="EMBL" id="KAK1263126.1"/>
    </source>
</evidence>
<keyword evidence="3" id="KW-0813">Transport</keyword>
<evidence type="ECO:0000313" key="8">
    <source>
        <dbReference type="Proteomes" id="UP001179952"/>
    </source>
</evidence>
<evidence type="ECO:0000256" key="3">
    <source>
        <dbReference type="ARBA" id="ARBA00022882"/>
    </source>
</evidence>
<keyword evidence="6" id="KW-0472">Membrane</keyword>
<dbReference type="PANTHER" id="PTHR45743">
    <property type="entry name" value="POTASSIUM CHANNEL AKT1"/>
    <property type="match status" value="1"/>
</dbReference>
<gene>
    <name evidence="7" type="ORF">QJS04_geneDACA016224</name>
</gene>
<organism evidence="7 8">
    <name type="scientific">Acorus gramineus</name>
    <name type="common">Dwarf sweet flag</name>
    <dbReference type="NCBI Taxonomy" id="55184"/>
    <lineage>
        <taxon>Eukaryota</taxon>
        <taxon>Viridiplantae</taxon>
        <taxon>Streptophyta</taxon>
        <taxon>Embryophyta</taxon>
        <taxon>Tracheophyta</taxon>
        <taxon>Spermatophyta</taxon>
        <taxon>Magnoliopsida</taxon>
        <taxon>Liliopsida</taxon>
        <taxon>Acoraceae</taxon>
        <taxon>Acorus</taxon>
    </lineage>
</organism>
<keyword evidence="5 7" id="KW-0407">Ion channel</keyword>
<dbReference type="GO" id="GO:0034702">
    <property type="term" value="C:monoatomic ion channel complex"/>
    <property type="evidence" value="ECO:0007669"/>
    <property type="project" value="UniProtKB-KW"/>
</dbReference>
<comment type="caution">
    <text evidence="7">The sequence shown here is derived from an EMBL/GenBank/DDBJ whole genome shotgun (WGS) entry which is preliminary data.</text>
</comment>
<keyword evidence="1" id="KW-0633">Potassium transport</keyword>
<feature type="transmembrane region" description="Helical" evidence="6">
    <location>
        <begin position="91"/>
        <end position="113"/>
    </location>
</feature>
<dbReference type="AlphaFoldDB" id="A0AAV9AGA1"/>
<feature type="transmembrane region" description="Helical" evidence="6">
    <location>
        <begin position="272"/>
        <end position="297"/>
    </location>
</feature>
<dbReference type="EMBL" id="JAUJYN010000009">
    <property type="protein sequence ID" value="KAK1263126.1"/>
    <property type="molecule type" value="Genomic_DNA"/>
</dbReference>
<dbReference type="SUPFAM" id="SSF81324">
    <property type="entry name" value="Voltage-gated potassium channels"/>
    <property type="match status" value="1"/>
</dbReference>
<dbReference type="GO" id="GO:0005249">
    <property type="term" value="F:voltage-gated potassium channel activity"/>
    <property type="evidence" value="ECO:0007669"/>
    <property type="project" value="InterPro"/>
</dbReference>
<evidence type="ECO:0000256" key="6">
    <source>
        <dbReference type="SAM" id="Phobius"/>
    </source>
</evidence>
<name>A0AAV9AGA1_ACOGR</name>
<keyword evidence="8" id="KW-1185">Reference proteome</keyword>
<reference evidence="7" key="1">
    <citation type="journal article" date="2023" name="Nat. Commun.">
        <title>Diploid and tetraploid genomes of Acorus and the evolution of monocots.</title>
        <authorList>
            <person name="Ma L."/>
            <person name="Liu K.W."/>
            <person name="Li Z."/>
            <person name="Hsiao Y.Y."/>
            <person name="Qi Y."/>
            <person name="Fu T."/>
            <person name="Tang G.D."/>
            <person name="Zhang D."/>
            <person name="Sun W.H."/>
            <person name="Liu D.K."/>
            <person name="Li Y."/>
            <person name="Chen G.Z."/>
            <person name="Liu X.D."/>
            <person name="Liao X.Y."/>
            <person name="Jiang Y.T."/>
            <person name="Yu X."/>
            <person name="Hao Y."/>
            <person name="Huang J."/>
            <person name="Zhao X.W."/>
            <person name="Ke S."/>
            <person name="Chen Y.Y."/>
            <person name="Wu W.L."/>
            <person name="Hsu J.L."/>
            <person name="Lin Y.F."/>
            <person name="Huang M.D."/>
            <person name="Li C.Y."/>
            <person name="Huang L."/>
            <person name="Wang Z.W."/>
            <person name="Zhao X."/>
            <person name="Zhong W.Y."/>
            <person name="Peng D.H."/>
            <person name="Ahmad S."/>
            <person name="Lan S."/>
            <person name="Zhang J.S."/>
            <person name="Tsai W.C."/>
            <person name="Van de Peer Y."/>
            <person name="Liu Z.J."/>
        </authorList>
    </citation>
    <scope>NUCLEOTIDE SEQUENCE</scope>
    <source>
        <strain evidence="7">SCP</strain>
    </source>
</reference>
<dbReference type="Gene3D" id="1.10.287.70">
    <property type="match status" value="1"/>
</dbReference>
<dbReference type="Proteomes" id="UP001179952">
    <property type="component" value="Unassembled WGS sequence"/>
</dbReference>
<proteinExistence type="predicted"/>
<feature type="transmembrane region" description="Helical" evidence="6">
    <location>
        <begin position="61"/>
        <end position="79"/>
    </location>
</feature>
<keyword evidence="3" id="KW-0406">Ion transport</keyword>
<keyword evidence="6" id="KW-0812">Transmembrane</keyword>
<evidence type="ECO:0000256" key="2">
    <source>
        <dbReference type="ARBA" id="ARBA00022826"/>
    </source>
</evidence>
<reference evidence="7" key="2">
    <citation type="submission" date="2023-06" db="EMBL/GenBank/DDBJ databases">
        <authorList>
            <person name="Ma L."/>
            <person name="Liu K.-W."/>
            <person name="Li Z."/>
            <person name="Hsiao Y.-Y."/>
            <person name="Qi Y."/>
            <person name="Fu T."/>
            <person name="Tang G."/>
            <person name="Zhang D."/>
            <person name="Sun W.-H."/>
            <person name="Liu D.-K."/>
            <person name="Li Y."/>
            <person name="Chen G.-Z."/>
            <person name="Liu X.-D."/>
            <person name="Liao X.-Y."/>
            <person name="Jiang Y.-T."/>
            <person name="Yu X."/>
            <person name="Hao Y."/>
            <person name="Huang J."/>
            <person name="Zhao X.-W."/>
            <person name="Ke S."/>
            <person name="Chen Y.-Y."/>
            <person name="Wu W.-L."/>
            <person name="Hsu J.-L."/>
            <person name="Lin Y.-F."/>
            <person name="Huang M.-D."/>
            <person name="Li C.-Y."/>
            <person name="Huang L."/>
            <person name="Wang Z.-W."/>
            <person name="Zhao X."/>
            <person name="Zhong W.-Y."/>
            <person name="Peng D.-H."/>
            <person name="Ahmad S."/>
            <person name="Lan S."/>
            <person name="Zhang J.-S."/>
            <person name="Tsai W.-C."/>
            <person name="Van De Peer Y."/>
            <person name="Liu Z.-J."/>
        </authorList>
    </citation>
    <scope>NUCLEOTIDE SEQUENCE</scope>
    <source>
        <strain evidence="7">SCP</strain>
        <tissue evidence="7">Leaves</tissue>
    </source>
</reference>
<keyword evidence="6" id="KW-1133">Transmembrane helix</keyword>
<dbReference type="PANTHER" id="PTHR45743:SF4">
    <property type="entry name" value="POTASSIUM CHANNEL KOR2"/>
    <property type="match status" value="1"/>
</dbReference>
<accession>A0AAV9AGA1</accession>
<keyword evidence="2" id="KW-0631">Potassium channel</keyword>
<evidence type="ECO:0000256" key="1">
    <source>
        <dbReference type="ARBA" id="ARBA00022538"/>
    </source>
</evidence>
<evidence type="ECO:0000256" key="5">
    <source>
        <dbReference type="ARBA" id="ARBA00023303"/>
    </source>
</evidence>
<keyword evidence="4" id="KW-0630">Potassium</keyword>
<keyword evidence="3" id="KW-0851">Voltage-gated channel</keyword>